<organismHost>
    <name type="scientific">Phacochoerus africanus</name>
    <name type="common">Warthog</name>
    <dbReference type="NCBI Taxonomy" id="41426"/>
</organismHost>
<proteinExistence type="predicted"/>
<organismHost>
    <name type="scientific">Phacochoerus aethiopicus</name>
    <name type="common">Warthog</name>
    <dbReference type="NCBI Taxonomy" id="85517"/>
</organismHost>
<dbReference type="EMBL" id="LR899131">
    <property type="protein sequence ID" value="CAD7112250.1"/>
    <property type="molecule type" value="Genomic_DNA"/>
</dbReference>
<organismHost>
    <name type="scientific">Sus scrofa</name>
    <name type="common">Pig</name>
    <dbReference type="NCBI Taxonomy" id="9823"/>
</organismHost>
<organism evidence="1">
    <name type="scientific">African swine fever virus</name>
    <name type="common">ASFV</name>
    <dbReference type="NCBI Taxonomy" id="10497"/>
    <lineage>
        <taxon>Viruses</taxon>
        <taxon>Varidnaviria</taxon>
        <taxon>Bamfordvirae</taxon>
        <taxon>Nucleocytoviricota</taxon>
        <taxon>Pokkesviricetes</taxon>
        <taxon>Asfuvirales</taxon>
        <taxon>Asfarviridae</taxon>
        <taxon>Asfivirus</taxon>
        <taxon>Asfivirus haemorrhagiae</taxon>
    </lineage>
</organism>
<reference evidence="1" key="1">
    <citation type="submission" date="2020-11" db="EMBL/GenBank/DDBJ databases">
        <authorList>
            <consortium name="IVD NGS Lab"/>
        </authorList>
    </citation>
    <scope>NUCLEOTIDE SEQUENCE [LARGE SCALE GENOMIC DNA]</scope>
    <source>
        <strain evidence="1">ASFV Ken.rie1</strain>
    </source>
</reference>
<sequence length="50" mass="5863">MPGFMTSLRKCIGMINNRLEGLMRNYVLHVIRKIKPTAQLSIEDEHYKCL</sequence>
<organismHost>
    <name type="scientific">Ornithodoros moubata</name>
    <name type="common">Soft tick</name>
    <name type="synonym">Argasid tick</name>
    <dbReference type="NCBI Taxonomy" id="6938"/>
</organismHost>
<accession>A0A7R8Z3T8</accession>
<protein>
    <submittedName>
        <fullName evidence="1">ASFV G ACD 00600 CDS</fullName>
    </submittedName>
</protein>
<organismHost>
    <name type="scientific">Ornithodoros</name>
    <name type="common">relapsing fever ticks</name>
    <dbReference type="NCBI Taxonomy" id="6937"/>
</organismHost>
<dbReference type="Proteomes" id="UP000594880">
    <property type="component" value="Segment"/>
</dbReference>
<evidence type="ECO:0000313" key="1">
    <source>
        <dbReference type="EMBL" id="CAD7112250.1"/>
    </source>
</evidence>
<name>A0A7R8Z3T8_ASF</name>
<organismHost>
    <name type="scientific">Potamochoerus larvatus</name>
    <name type="common">Bushpig</name>
    <dbReference type="NCBI Taxonomy" id="273792"/>
</organismHost>